<dbReference type="GeneID" id="56032854"/>
<dbReference type="Gene3D" id="3.60.21.10">
    <property type="match status" value="1"/>
</dbReference>
<dbReference type="OrthoDB" id="10013at2157"/>
<keyword evidence="4" id="KW-1185">Reference proteome</keyword>
<feature type="region of interest" description="Disordered" evidence="1">
    <location>
        <begin position="1"/>
        <end position="35"/>
    </location>
</feature>
<accession>A0A7D5KQH7</accession>
<proteinExistence type="predicted"/>
<evidence type="ECO:0000259" key="2">
    <source>
        <dbReference type="Pfam" id="PF00149"/>
    </source>
</evidence>
<dbReference type="PIRSF" id="PIRSF000887">
    <property type="entry name" value="Pesterase_MJ0037"/>
    <property type="match status" value="1"/>
</dbReference>
<dbReference type="PANTHER" id="PTHR39323:SF1">
    <property type="entry name" value="BLR1149 PROTEIN"/>
    <property type="match status" value="1"/>
</dbReference>
<organism evidence="3 4">
    <name type="scientific">Natrinema halophilum</name>
    <dbReference type="NCBI Taxonomy" id="1699371"/>
    <lineage>
        <taxon>Archaea</taxon>
        <taxon>Methanobacteriati</taxon>
        <taxon>Methanobacteriota</taxon>
        <taxon>Stenosarchaea group</taxon>
        <taxon>Halobacteria</taxon>
        <taxon>Halobacteriales</taxon>
        <taxon>Natrialbaceae</taxon>
        <taxon>Natrinema</taxon>
    </lineage>
</organism>
<dbReference type="CDD" id="cd07391">
    <property type="entry name" value="MPP_PF1019"/>
    <property type="match status" value="1"/>
</dbReference>
<dbReference type="GO" id="GO:0016787">
    <property type="term" value="F:hydrolase activity"/>
    <property type="evidence" value="ECO:0007669"/>
    <property type="project" value="InterPro"/>
</dbReference>
<dbReference type="RefSeq" id="WP_179260196.1">
    <property type="nucleotide sequence ID" value="NZ_CP058601.1"/>
</dbReference>
<dbReference type="SUPFAM" id="SSF56300">
    <property type="entry name" value="Metallo-dependent phosphatases"/>
    <property type="match status" value="1"/>
</dbReference>
<feature type="domain" description="Calcineurin-like phosphoesterase" evidence="2">
    <location>
        <begin position="43"/>
        <end position="163"/>
    </location>
</feature>
<dbReference type="KEGG" id="haly:HYG82_06145"/>
<reference evidence="3 4" key="1">
    <citation type="submission" date="2020-07" db="EMBL/GenBank/DDBJ databases">
        <authorList>
            <person name="Cui H."/>
        </authorList>
    </citation>
    <scope>NUCLEOTIDE SEQUENCE [LARGE SCALE GENOMIC DNA]</scope>
    <source>
        <strain evidence="3 4">YPL8</strain>
    </source>
</reference>
<dbReference type="InterPro" id="IPR004843">
    <property type="entry name" value="Calcineurin-like_PHP"/>
</dbReference>
<dbReference type="PANTHER" id="PTHR39323">
    <property type="entry name" value="BLR1149 PROTEIN"/>
    <property type="match status" value="1"/>
</dbReference>
<dbReference type="AlphaFoldDB" id="A0A7D5KQH7"/>
<feature type="compositionally biased region" description="Polar residues" evidence="1">
    <location>
        <begin position="11"/>
        <end position="23"/>
    </location>
</feature>
<dbReference type="Proteomes" id="UP000509241">
    <property type="component" value="Chromosome"/>
</dbReference>
<protein>
    <submittedName>
        <fullName evidence="3">Metallophosphoesterase</fullName>
    </submittedName>
</protein>
<feature type="compositionally biased region" description="Basic and acidic residues" evidence="1">
    <location>
        <begin position="1"/>
        <end position="10"/>
    </location>
</feature>
<dbReference type="Pfam" id="PF00149">
    <property type="entry name" value="Metallophos"/>
    <property type="match status" value="1"/>
</dbReference>
<sequence>MEDESRRSDRSGQTASQPPTSTAPLVEPIPGEPAAHATIGSHRALLVADYHAGYEAGLRYERGIDVPSRAPERRERLCSLLERTRPDRLVVLGDLMHSIGDPGGAERGELEVLFESTPDDLSITVVKGNHDGRIETWLTDIDDIDVVPGDGVALDDIGVCHGHTWPSREVLECDVVCLGHEHPCVKLEDEVGGNRVERAWLRGWFDPAPFRDRSEYEDVSWLERASETPPRVVVVPAFNDLVGGTWVNVTGQSFLSPFLPAGLSEGDAYLLDGTRLGPYDSV</sequence>
<gene>
    <name evidence="3" type="ORF">HYG82_06145</name>
</gene>
<dbReference type="InterPro" id="IPR029052">
    <property type="entry name" value="Metallo-depent_PP-like"/>
</dbReference>
<dbReference type="EMBL" id="CP058601">
    <property type="protein sequence ID" value="QLG48457.1"/>
    <property type="molecule type" value="Genomic_DNA"/>
</dbReference>
<evidence type="ECO:0000313" key="3">
    <source>
        <dbReference type="EMBL" id="QLG48457.1"/>
    </source>
</evidence>
<evidence type="ECO:0000256" key="1">
    <source>
        <dbReference type="SAM" id="MobiDB-lite"/>
    </source>
</evidence>
<name>A0A7D5KQH7_9EURY</name>
<evidence type="ECO:0000313" key="4">
    <source>
        <dbReference type="Proteomes" id="UP000509241"/>
    </source>
</evidence>
<dbReference type="InterPro" id="IPR024173">
    <property type="entry name" value="Pesterase_MJ0037-like"/>
</dbReference>